<organism evidence="2 3">
    <name type="scientific">Drosophila madeirensis</name>
    <name type="common">Fruit fly</name>
    <dbReference type="NCBI Taxonomy" id="30013"/>
    <lineage>
        <taxon>Eukaryota</taxon>
        <taxon>Metazoa</taxon>
        <taxon>Ecdysozoa</taxon>
        <taxon>Arthropoda</taxon>
        <taxon>Hexapoda</taxon>
        <taxon>Insecta</taxon>
        <taxon>Pterygota</taxon>
        <taxon>Neoptera</taxon>
        <taxon>Endopterygota</taxon>
        <taxon>Diptera</taxon>
        <taxon>Brachycera</taxon>
        <taxon>Muscomorpha</taxon>
        <taxon>Ephydroidea</taxon>
        <taxon>Drosophilidae</taxon>
        <taxon>Drosophila</taxon>
        <taxon>Sophophora</taxon>
    </lineage>
</organism>
<sequence>MSLVAFVGRLVRRSFVPPSLLQLSGNRGPRKIPHMPIKGPRDYDYWRELKRERTPKPSRKVGKRIPKKSQKFRKIERETERKR</sequence>
<feature type="compositionally biased region" description="Basic residues" evidence="1">
    <location>
        <begin position="56"/>
        <end position="72"/>
    </location>
</feature>
<dbReference type="Proteomes" id="UP001500889">
    <property type="component" value="Chromosome O"/>
</dbReference>
<evidence type="ECO:0000256" key="1">
    <source>
        <dbReference type="SAM" id="MobiDB-lite"/>
    </source>
</evidence>
<feature type="compositionally biased region" description="Basic and acidic residues" evidence="1">
    <location>
        <begin position="73"/>
        <end position="83"/>
    </location>
</feature>
<evidence type="ECO:0000313" key="2">
    <source>
        <dbReference type="EMBL" id="BFF90391.1"/>
    </source>
</evidence>
<name>A0AAU9F5U3_DROMD</name>
<dbReference type="AlphaFoldDB" id="A0AAU9F5U3"/>
<keyword evidence="3" id="KW-1185">Reference proteome</keyword>
<gene>
    <name evidence="2" type="ORF">DMAD_08927</name>
</gene>
<protein>
    <submittedName>
        <fullName evidence="2">Uncharacterized protein</fullName>
    </submittedName>
</protein>
<evidence type="ECO:0000313" key="3">
    <source>
        <dbReference type="Proteomes" id="UP001500889"/>
    </source>
</evidence>
<reference evidence="2 3" key="1">
    <citation type="submission" date="2024-02" db="EMBL/GenBank/DDBJ databases">
        <title>A chromosome-level genome assembly of Drosophila madeirensis, a fruit fly species endemic to Madeira island.</title>
        <authorList>
            <person name="Tomihara K."/>
            <person name="Llopart A."/>
            <person name="Yamamoto D."/>
        </authorList>
    </citation>
    <scope>NUCLEOTIDE SEQUENCE [LARGE SCALE GENOMIC DNA]</scope>
    <source>
        <strain evidence="2 3">RF1</strain>
    </source>
</reference>
<feature type="region of interest" description="Disordered" evidence="1">
    <location>
        <begin position="50"/>
        <end position="83"/>
    </location>
</feature>
<accession>A0AAU9F5U3</accession>
<proteinExistence type="predicted"/>
<dbReference type="EMBL" id="AP029263">
    <property type="protein sequence ID" value="BFF90391.1"/>
    <property type="molecule type" value="Genomic_DNA"/>
</dbReference>